<dbReference type="RefSeq" id="XP_040700030.1">
    <property type="nucleotide sequence ID" value="XM_040845210.1"/>
</dbReference>
<dbReference type="PANTHER" id="PTHR42109:SF2">
    <property type="entry name" value="INTEGRAL MEMBRANE PROTEIN"/>
    <property type="match status" value="1"/>
</dbReference>
<organism evidence="3 4">
    <name type="scientific">Aspergillus sydowii CBS 593.65</name>
    <dbReference type="NCBI Taxonomy" id="1036612"/>
    <lineage>
        <taxon>Eukaryota</taxon>
        <taxon>Fungi</taxon>
        <taxon>Dikarya</taxon>
        <taxon>Ascomycota</taxon>
        <taxon>Pezizomycotina</taxon>
        <taxon>Eurotiomycetes</taxon>
        <taxon>Eurotiomycetidae</taxon>
        <taxon>Eurotiales</taxon>
        <taxon>Aspergillaceae</taxon>
        <taxon>Aspergillus</taxon>
        <taxon>Aspergillus subgen. Nidulantes</taxon>
    </lineage>
</organism>
<protein>
    <recommendedName>
        <fullName evidence="2">DUF7702 domain-containing protein</fullName>
    </recommendedName>
</protein>
<dbReference type="PANTHER" id="PTHR42109">
    <property type="entry name" value="UNPLACED GENOMIC SCAFFOLD UM_SCAF_CONTIG_1.265, WHOLE GENOME SHOTGUN SEQUENCE"/>
    <property type="match status" value="1"/>
</dbReference>
<evidence type="ECO:0000256" key="1">
    <source>
        <dbReference type="SAM" id="Phobius"/>
    </source>
</evidence>
<keyword evidence="1" id="KW-0812">Transmembrane</keyword>
<dbReference type="VEuPathDB" id="FungiDB:ASPSYDRAFT_34212"/>
<dbReference type="AlphaFoldDB" id="A0A1L9T9X8"/>
<dbReference type="GeneID" id="63761283"/>
<evidence type="ECO:0000313" key="4">
    <source>
        <dbReference type="Proteomes" id="UP000184356"/>
    </source>
</evidence>
<feature type="domain" description="DUF7702" evidence="2">
    <location>
        <begin position="4"/>
        <end position="236"/>
    </location>
</feature>
<dbReference type="Proteomes" id="UP000184356">
    <property type="component" value="Unassembled WGS sequence"/>
</dbReference>
<dbReference type="InterPro" id="IPR056119">
    <property type="entry name" value="DUF7702"/>
</dbReference>
<evidence type="ECO:0000313" key="3">
    <source>
        <dbReference type="EMBL" id="OJJ56224.1"/>
    </source>
</evidence>
<sequence length="260" mass="28413">MGTVTYRHGIAILQLIVFPFILVAGIFIWSRAGWRVGSKIWRYPVTLSLIRIAGCIASLVSIDHDSHDTEVAVAVCELIGIAPLLLTYIGILRQIDTERRMPPRCIPVVTIICIIGLILGIAGFSSADSQNGTYHPSKIVKASMGIFLGVFALVLLLTGFLYLQLQGSLRAFQKKLFLAIGLSIPFLVVRMVYSAIADYGHDSRFTVLVGDPTVFLCMSVLEEIVAMVVTMVLCVSAVRESDFVRVTLPQENSGRKVEGA</sequence>
<feature type="transmembrane region" description="Helical" evidence="1">
    <location>
        <begin position="213"/>
        <end position="238"/>
    </location>
</feature>
<reference evidence="4" key="1">
    <citation type="journal article" date="2017" name="Genome Biol.">
        <title>Comparative genomics reveals high biological diversity and specific adaptations in the industrially and medically important fungal genus Aspergillus.</title>
        <authorList>
            <person name="de Vries R.P."/>
            <person name="Riley R."/>
            <person name="Wiebenga A."/>
            <person name="Aguilar-Osorio G."/>
            <person name="Amillis S."/>
            <person name="Uchima C.A."/>
            <person name="Anderluh G."/>
            <person name="Asadollahi M."/>
            <person name="Askin M."/>
            <person name="Barry K."/>
            <person name="Battaglia E."/>
            <person name="Bayram O."/>
            <person name="Benocci T."/>
            <person name="Braus-Stromeyer S.A."/>
            <person name="Caldana C."/>
            <person name="Canovas D."/>
            <person name="Cerqueira G.C."/>
            <person name="Chen F."/>
            <person name="Chen W."/>
            <person name="Choi C."/>
            <person name="Clum A."/>
            <person name="Dos Santos R.A."/>
            <person name="Damasio A.R."/>
            <person name="Diallinas G."/>
            <person name="Emri T."/>
            <person name="Fekete E."/>
            <person name="Flipphi M."/>
            <person name="Freyberg S."/>
            <person name="Gallo A."/>
            <person name="Gournas C."/>
            <person name="Habgood R."/>
            <person name="Hainaut M."/>
            <person name="Harispe M.L."/>
            <person name="Henrissat B."/>
            <person name="Hilden K.S."/>
            <person name="Hope R."/>
            <person name="Hossain A."/>
            <person name="Karabika E."/>
            <person name="Karaffa L."/>
            <person name="Karanyi Z."/>
            <person name="Krasevec N."/>
            <person name="Kuo A."/>
            <person name="Kusch H."/>
            <person name="LaButti K."/>
            <person name="Lagendijk E.L."/>
            <person name="Lapidus A."/>
            <person name="Levasseur A."/>
            <person name="Lindquist E."/>
            <person name="Lipzen A."/>
            <person name="Logrieco A.F."/>
            <person name="MacCabe A."/>
            <person name="Maekelae M.R."/>
            <person name="Malavazi I."/>
            <person name="Melin P."/>
            <person name="Meyer V."/>
            <person name="Mielnichuk N."/>
            <person name="Miskei M."/>
            <person name="Molnar A.P."/>
            <person name="Mule G."/>
            <person name="Ngan C.Y."/>
            <person name="Orejas M."/>
            <person name="Orosz E."/>
            <person name="Ouedraogo J.P."/>
            <person name="Overkamp K.M."/>
            <person name="Park H.-S."/>
            <person name="Perrone G."/>
            <person name="Piumi F."/>
            <person name="Punt P.J."/>
            <person name="Ram A.F."/>
            <person name="Ramon A."/>
            <person name="Rauscher S."/>
            <person name="Record E."/>
            <person name="Riano-Pachon D.M."/>
            <person name="Robert V."/>
            <person name="Roehrig J."/>
            <person name="Ruller R."/>
            <person name="Salamov A."/>
            <person name="Salih N.S."/>
            <person name="Samson R.A."/>
            <person name="Sandor E."/>
            <person name="Sanguinetti M."/>
            <person name="Schuetze T."/>
            <person name="Sepcic K."/>
            <person name="Shelest E."/>
            <person name="Sherlock G."/>
            <person name="Sophianopoulou V."/>
            <person name="Squina F.M."/>
            <person name="Sun H."/>
            <person name="Susca A."/>
            <person name="Todd R.B."/>
            <person name="Tsang A."/>
            <person name="Unkles S.E."/>
            <person name="van de Wiele N."/>
            <person name="van Rossen-Uffink D."/>
            <person name="Oliveira J.V."/>
            <person name="Vesth T.C."/>
            <person name="Visser J."/>
            <person name="Yu J.-H."/>
            <person name="Zhou M."/>
            <person name="Andersen M.R."/>
            <person name="Archer D.B."/>
            <person name="Baker S.E."/>
            <person name="Benoit I."/>
            <person name="Brakhage A.A."/>
            <person name="Braus G.H."/>
            <person name="Fischer R."/>
            <person name="Frisvad J.C."/>
            <person name="Goldman G.H."/>
            <person name="Houbraken J."/>
            <person name="Oakley B."/>
            <person name="Pocsi I."/>
            <person name="Scazzocchio C."/>
            <person name="Seiboth B."/>
            <person name="vanKuyk P.A."/>
            <person name="Wortman J."/>
            <person name="Dyer P.S."/>
            <person name="Grigoriev I.V."/>
        </authorList>
    </citation>
    <scope>NUCLEOTIDE SEQUENCE [LARGE SCALE GENOMIC DNA]</scope>
    <source>
        <strain evidence="4">CBS 593.65</strain>
    </source>
</reference>
<feature type="transmembrane region" description="Helical" evidence="1">
    <location>
        <begin position="6"/>
        <end position="29"/>
    </location>
</feature>
<keyword evidence="4" id="KW-1185">Reference proteome</keyword>
<dbReference type="EMBL" id="KV878591">
    <property type="protein sequence ID" value="OJJ56224.1"/>
    <property type="molecule type" value="Genomic_DNA"/>
</dbReference>
<feature type="transmembrane region" description="Helical" evidence="1">
    <location>
        <begin position="175"/>
        <end position="193"/>
    </location>
</feature>
<gene>
    <name evidence="3" type="ORF">ASPSYDRAFT_34212</name>
</gene>
<dbReference type="Pfam" id="PF24800">
    <property type="entry name" value="DUF7702"/>
    <property type="match status" value="1"/>
</dbReference>
<feature type="transmembrane region" description="Helical" evidence="1">
    <location>
        <begin position="41"/>
        <end position="60"/>
    </location>
</feature>
<evidence type="ECO:0000259" key="2">
    <source>
        <dbReference type="Pfam" id="PF24800"/>
    </source>
</evidence>
<accession>A0A1L9T9X8</accession>
<keyword evidence="1" id="KW-1133">Transmembrane helix</keyword>
<feature type="transmembrane region" description="Helical" evidence="1">
    <location>
        <begin position="72"/>
        <end position="92"/>
    </location>
</feature>
<feature type="transmembrane region" description="Helical" evidence="1">
    <location>
        <begin position="104"/>
        <end position="124"/>
    </location>
</feature>
<keyword evidence="1" id="KW-0472">Membrane</keyword>
<proteinExistence type="predicted"/>
<feature type="transmembrane region" description="Helical" evidence="1">
    <location>
        <begin position="144"/>
        <end position="163"/>
    </location>
</feature>
<dbReference type="OrthoDB" id="2560628at2759"/>
<name>A0A1L9T9X8_9EURO</name>